<comment type="caution">
    <text evidence="3">The sequence shown here is derived from an EMBL/GenBank/DDBJ whole genome shotgun (WGS) entry which is preliminary data.</text>
</comment>
<dbReference type="InterPro" id="IPR036852">
    <property type="entry name" value="Peptidase_S8/S53_dom_sf"/>
</dbReference>
<evidence type="ECO:0000313" key="4">
    <source>
        <dbReference type="Proteomes" id="UP001168524"/>
    </source>
</evidence>
<keyword evidence="1" id="KW-0378">Hydrolase</keyword>
<dbReference type="InterPro" id="IPR023827">
    <property type="entry name" value="Peptidase_S8_Asp-AS"/>
</dbReference>
<feature type="domain" description="Peptidase S8/S53" evidence="2">
    <location>
        <begin position="270"/>
        <end position="603"/>
    </location>
</feature>
<dbReference type="Gene3D" id="3.40.50.200">
    <property type="entry name" value="Peptidase S8/S53 domain"/>
    <property type="match status" value="1"/>
</dbReference>
<reference evidence="3" key="1">
    <citation type="submission" date="2023-06" db="EMBL/GenBank/DDBJ databases">
        <title>Two novel species of Acinetobacter isolated from motorbike repairing workshop in Vietnam.</title>
        <authorList>
            <person name="Le N.T.T."/>
        </authorList>
    </citation>
    <scope>NUCLEOTIDE SEQUENCE</scope>
    <source>
        <strain evidence="3">VNH17</strain>
    </source>
</reference>
<accession>A0ABT7WMQ1</accession>
<dbReference type="EMBL" id="JAUDZE010000002">
    <property type="protein sequence ID" value="MDN0013960.1"/>
    <property type="molecule type" value="Genomic_DNA"/>
</dbReference>
<organism evidence="3 4">
    <name type="scientific">Acinetobacter thutiue</name>
    <dbReference type="NCBI Taxonomy" id="2998078"/>
    <lineage>
        <taxon>Bacteria</taxon>
        <taxon>Pseudomonadati</taxon>
        <taxon>Pseudomonadota</taxon>
        <taxon>Gammaproteobacteria</taxon>
        <taxon>Moraxellales</taxon>
        <taxon>Moraxellaceae</taxon>
        <taxon>Acinetobacter</taxon>
    </lineage>
</organism>
<keyword evidence="4" id="KW-1185">Reference proteome</keyword>
<dbReference type="InterPro" id="IPR034074">
    <property type="entry name" value="Y4bN_pept_dom"/>
</dbReference>
<protein>
    <submittedName>
        <fullName evidence="3">S8 family peptidase</fullName>
    </submittedName>
</protein>
<dbReference type="Pfam" id="PF00082">
    <property type="entry name" value="Peptidase_S8"/>
    <property type="match status" value="1"/>
</dbReference>
<evidence type="ECO:0000256" key="1">
    <source>
        <dbReference type="ARBA" id="ARBA00022801"/>
    </source>
</evidence>
<evidence type="ECO:0000313" key="3">
    <source>
        <dbReference type="EMBL" id="MDN0013960.1"/>
    </source>
</evidence>
<dbReference type="SUPFAM" id="SSF52743">
    <property type="entry name" value="Subtilisin-like"/>
    <property type="match status" value="1"/>
</dbReference>
<dbReference type="RefSeq" id="WP_267980211.1">
    <property type="nucleotide sequence ID" value="NZ_JAPQKF010000002.1"/>
</dbReference>
<dbReference type="Proteomes" id="UP001168524">
    <property type="component" value="Unassembled WGS sequence"/>
</dbReference>
<dbReference type="InterPro" id="IPR000209">
    <property type="entry name" value="Peptidase_S8/S53_dom"/>
</dbReference>
<proteinExistence type="predicted"/>
<dbReference type="PROSITE" id="PS00136">
    <property type="entry name" value="SUBTILASE_ASP"/>
    <property type="match status" value="1"/>
</dbReference>
<sequence>MSLDHIYLEYFTTNQSYKTKNRGGGGRGTRIRNHTTHGRFLLESISVAFQNFSEAQRNSALRPIINQDNGIYLEIFGVKDSPFPIESLDNTQIHFRNIRESENDENLMATVFIPMEKRQKFLSKIQKYIETADDEKPKNYNLINSIDHIRLASLKSFWTDKRDFPNNIVEPMWFELWLESDRVDDETIASFCRATNAEFKGQKIDLPNTSIILVKVSIQSLEKSLFLISNLLEVKYPTTTVGNFLDLETTEHDDWIDDLESRVSGSNSHDIRITILDTGINFNHKLLRPFISERNSSSYGDNIVGQWPLYSTLGNHHHHGSLQAGLAIYGNLVSCLESTDLITINYSLESGRILPERGSNDPLLYGYVTKSVCLDLEIRQPHAKRIYSLAVTAEPSEGKPSSWSASIDNFTYEDSKRLFVISAGNNPEISSSLDAWDNANLSKIQDPAQAWNAITVGAYTEHYTLRNATYAGWRLFSDIGEVSPATSSSVRWIWGKNSPIKPEVVFEGGNYAISPCGTDFDYPEDLLLLTTSGAKNDLTVHKDTSAATALASKFLAEVTQKYSNYWPETLRGLLIHSAEWNDKMKDYADRTSVMVALRTFGYGIPYLQKALNSQNNSATIIVEREINILKVENDGEIRFDELHHHKVPIPKELILSTVADNPDSIGRLKVTLSYFIEPNPTSNKYATKYAYRSFGLGFNVKSPSQSEENFLATINSLAVDENYTGSQNSYDGWLFKDDFRRLGSVHSDSWEGTIADLVSMDTIVVFPIYGWWKNSRFAREDYKVRYSLIISVEADSDIDIYNGIQNLIAVEQQLSTLVSVEA</sequence>
<evidence type="ECO:0000259" key="2">
    <source>
        <dbReference type="Pfam" id="PF00082"/>
    </source>
</evidence>
<gene>
    <name evidence="3" type="ORF">QTA56_06860</name>
</gene>
<name>A0ABT7WMQ1_9GAMM</name>
<dbReference type="CDD" id="cd04847">
    <property type="entry name" value="Peptidases_S8_Subtilisin_like_2"/>
    <property type="match status" value="1"/>
</dbReference>